<keyword evidence="2" id="KW-0547">Nucleotide-binding</keyword>
<proteinExistence type="inferred from homology"/>
<gene>
    <name evidence="7" type="ORF">AB1Y20_019481</name>
</gene>
<dbReference type="CDD" id="cd02037">
    <property type="entry name" value="Mrp_NBP35"/>
    <property type="match status" value="1"/>
</dbReference>
<accession>A0AB34JUI6</accession>
<dbReference type="Proteomes" id="UP001515480">
    <property type="component" value="Unassembled WGS sequence"/>
</dbReference>
<reference evidence="7 8" key="1">
    <citation type="journal article" date="2024" name="Science">
        <title>Giant polyketide synthase enzymes in the biosynthesis of giant marine polyether toxins.</title>
        <authorList>
            <person name="Fallon T.R."/>
            <person name="Shende V.V."/>
            <person name="Wierzbicki I.H."/>
            <person name="Pendleton A.L."/>
            <person name="Watervoot N.F."/>
            <person name="Auber R.P."/>
            <person name="Gonzalez D.J."/>
            <person name="Wisecaver J.H."/>
            <person name="Moore B.S."/>
        </authorList>
    </citation>
    <scope>NUCLEOTIDE SEQUENCE [LARGE SCALE GENOMIC DNA]</scope>
    <source>
        <strain evidence="7 8">12B1</strain>
    </source>
</reference>
<evidence type="ECO:0000256" key="5">
    <source>
        <dbReference type="ARBA" id="ARBA00023014"/>
    </source>
</evidence>
<keyword evidence="3" id="KW-0067">ATP-binding</keyword>
<dbReference type="GO" id="GO:0140663">
    <property type="term" value="F:ATP-dependent FeS chaperone activity"/>
    <property type="evidence" value="ECO:0007669"/>
    <property type="project" value="InterPro"/>
</dbReference>
<dbReference type="PANTHER" id="PTHR42961">
    <property type="entry name" value="IRON-SULFUR PROTEIN NUBPL"/>
    <property type="match status" value="1"/>
</dbReference>
<dbReference type="PROSITE" id="PS01215">
    <property type="entry name" value="MRP"/>
    <property type="match status" value="1"/>
</dbReference>
<evidence type="ECO:0000313" key="7">
    <source>
        <dbReference type="EMBL" id="KAL1524591.1"/>
    </source>
</evidence>
<dbReference type="AlphaFoldDB" id="A0AB34JUI6"/>
<evidence type="ECO:0000313" key="8">
    <source>
        <dbReference type="Proteomes" id="UP001515480"/>
    </source>
</evidence>
<dbReference type="Gene3D" id="3.40.50.300">
    <property type="entry name" value="P-loop containing nucleotide triphosphate hydrolases"/>
    <property type="match status" value="1"/>
</dbReference>
<evidence type="ECO:0008006" key="9">
    <source>
        <dbReference type="Google" id="ProtNLM"/>
    </source>
</evidence>
<evidence type="ECO:0000256" key="1">
    <source>
        <dbReference type="ARBA" id="ARBA00022723"/>
    </source>
</evidence>
<dbReference type="GO" id="GO:0046872">
    <property type="term" value="F:metal ion binding"/>
    <property type="evidence" value="ECO:0007669"/>
    <property type="project" value="UniProtKB-KW"/>
</dbReference>
<evidence type="ECO:0000256" key="2">
    <source>
        <dbReference type="ARBA" id="ARBA00022741"/>
    </source>
</evidence>
<dbReference type="SUPFAM" id="SSF52540">
    <property type="entry name" value="P-loop containing nucleoside triphosphate hydrolases"/>
    <property type="match status" value="1"/>
</dbReference>
<dbReference type="InterPro" id="IPR027417">
    <property type="entry name" value="P-loop_NTPase"/>
</dbReference>
<dbReference type="GO" id="GO:0005524">
    <property type="term" value="F:ATP binding"/>
    <property type="evidence" value="ECO:0007669"/>
    <property type="project" value="UniProtKB-KW"/>
</dbReference>
<dbReference type="HAMAP" id="MF_02040">
    <property type="entry name" value="Mrp_NBP35"/>
    <property type="match status" value="1"/>
</dbReference>
<comment type="caution">
    <text evidence="7">The sequence shown here is derived from an EMBL/GenBank/DDBJ whole genome shotgun (WGS) entry which is preliminary data.</text>
</comment>
<protein>
    <recommendedName>
        <fullName evidence="9">MIP18 family-like domain-containing protein</fullName>
    </recommendedName>
</protein>
<dbReference type="Pfam" id="PF10609">
    <property type="entry name" value="ParA"/>
    <property type="match status" value="1"/>
</dbReference>
<dbReference type="EMBL" id="JBGBPQ010000005">
    <property type="protein sequence ID" value="KAL1524591.1"/>
    <property type="molecule type" value="Genomic_DNA"/>
</dbReference>
<dbReference type="GO" id="GO:0051539">
    <property type="term" value="F:4 iron, 4 sulfur cluster binding"/>
    <property type="evidence" value="ECO:0007669"/>
    <property type="project" value="TreeGrafter"/>
</dbReference>
<organism evidence="7 8">
    <name type="scientific">Prymnesium parvum</name>
    <name type="common">Toxic golden alga</name>
    <dbReference type="NCBI Taxonomy" id="97485"/>
    <lineage>
        <taxon>Eukaryota</taxon>
        <taxon>Haptista</taxon>
        <taxon>Haptophyta</taxon>
        <taxon>Prymnesiophyceae</taxon>
        <taxon>Prymnesiales</taxon>
        <taxon>Prymnesiaceae</taxon>
        <taxon>Prymnesium</taxon>
    </lineage>
</organism>
<evidence type="ECO:0000256" key="3">
    <source>
        <dbReference type="ARBA" id="ARBA00022840"/>
    </source>
</evidence>
<comment type="similarity">
    <text evidence="6">Belongs to the Mrp/NBP35 ATP-binding proteins family.</text>
</comment>
<dbReference type="PANTHER" id="PTHR42961:SF2">
    <property type="entry name" value="IRON-SULFUR PROTEIN NUBPL"/>
    <property type="match status" value="1"/>
</dbReference>
<name>A0AB34JUI6_PRYPA</name>
<evidence type="ECO:0000256" key="4">
    <source>
        <dbReference type="ARBA" id="ARBA00023004"/>
    </source>
</evidence>
<keyword evidence="4" id="KW-0408">Iron</keyword>
<dbReference type="InterPro" id="IPR019591">
    <property type="entry name" value="Mrp/NBP35_ATP-bd"/>
</dbReference>
<keyword evidence="5" id="KW-0411">Iron-sulfur</keyword>
<dbReference type="GO" id="GO:0016226">
    <property type="term" value="P:iron-sulfur cluster assembly"/>
    <property type="evidence" value="ECO:0007669"/>
    <property type="project" value="InterPro"/>
</dbReference>
<evidence type="ECO:0000256" key="6">
    <source>
        <dbReference type="ARBA" id="ARBA00024036"/>
    </source>
</evidence>
<sequence>MAALRVFSSSWRALASPWRALASPSARPLPPRGTPRGCAGLASPLARAKVEELLLHRLRRALDPSLVRVRQLALHESGAVDVDLEYSTAACPDAELRAAAARVLDAHPSTSRHAIRTCVRRPSSFLGRGAPESLQHVGSVLGVSSCKGGVGKSTVAVNLAFALAERGARVGLLDADIHGPSLPSLVALEEGALPVTQRQDNKLLRPPQVGGVKLMSYGFVAKGASVGKVSAAVMRGPMVSKVVTQLLSGTEWGDLDYLLVDLPPGTSDVHLTMCQTFSLTAAVVVTTPQRLSRVDVFKGIDMWNELKVPVLAVVENMAYFKDPRGEVHHPFGKTQLEAVREYCRVPSDAAFRLPIDEGVTDACDQGVPIVVHRPQSETAAVIREAAKLLVLEVARLRDPSGAHNHQQVRYDPRRGLVLRILLGPEEGSEYVLPLSEVAALEGGPVMPGYSSDDVK</sequence>
<keyword evidence="1" id="KW-0479">Metal-binding</keyword>
<dbReference type="InterPro" id="IPR000808">
    <property type="entry name" value="Mrp-like_CS"/>
</dbReference>
<dbReference type="InterPro" id="IPR044304">
    <property type="entry name" value="NUBPL-like"/>
</dbReference>
<keyword evidence="8" id="KW-1185">Reference proteome</keyword>
<dbReference type="InterPro" id="IPR033756">
    <property type="entry name" value="YlxH/NBP35"/>
</dbReference>